<dbReference type="OrthoDB" id="10060424at2759"/>
<dbReference type="InterPro" id="IPR050751">
    <property type="entry name" value="ECM_structural_protein"/>
</dbReference>
<keyword evidence="7" id="KW-1015">Disulfide bond</keyword>
<feature type="domain" description="EGF-like" evidence="10">
    <location>
        <begin position="187"/>
        <end position="230"/>
    </location>
</feature>
<dbReference type="PROSITE" id="PS01186">
    <property type="entry name" value="EGF_2"/>
    <property type="match status" value="2"/>
</dbReference>
<evidence type="ECO:0000256" key="3">
    <source>
        <dbReference type="ARBA" id="ARBA00022530"/>
    </source>
</evidence>
<keyword evidence="5" id="KW-0732">Signal</keyword>
<dbReference type="CDD" id="cd00054">
    <property type="entry name" value="EGF_CA"/>
    <property type="match status" value="2"/>
</dbReference>
<dbReference type="SUPFAM" id="SSF57196">
    <property type="entry name" value="EGF/Laminin"/>
    <property type="match status" value="1"/>
</dbReference>
<keyword evidence="12" id="KW-1185">Reference proteome</keyword>
<keyword evidence="8" id="KW-0325">Glycoprotein</keyword>
<evidence type="ECO:0000256" key="6">
    <source>
        <dbReference type="ARBA" id="ARBA00022737"/>
    </source>
</evidence>
<dbReference type="InterPro" id="IPR018097">
    <property type="entry name" value="EGF_Ca-bd_CS"/>
</dbReference>
<dbReference type="EMBL" id="KZ346542">
    <property type="protein sequence ID" value="PIO69727.1"/>
    <property type="molecule type" value="Genomic_DNA"/>
</dbReference>
<dbReference type="PROSITE" id="PS50026">
    <property type="entry name" value="EGF_3"/>
    <property type="match status" value="2"/>
</dbReference>
<evidence type="ECO:0000256" key="4">
    <source>
        <dbReference type="ARBA" id="ARBA00022536"/>
    </source>
</evidence>
<dbReference type="InterPro" id="IPR000152">
    <property type="entry name" value="EGF-type_Asp/Asn_hydroxyl_site"/>
</dbReference>
<dbReference type="SMART" id="SM00181">
    <property type="entry name" value="EGF"/>
    <property type="match status" value="3"/>
</dbReference>
<sequence length="232" mass="25525">MPESTGIVQVYTDAFLWNWLRHGLGDRGPKKAPTSTEDCVAKSRNDFERNSNGRNDQAPVIDRCDPKKCAEGEIQNPVTGECTSIDCPLGYYPSGGTCHDVDECTTDPCSPTEECVNTPGSFRCQQRGNICSAGYEVNPNTGFCDDINECLNKTICEGLLCINLPGSYKCRCNAGYEFNEKTKRCEDVDECEKFAGHVCDLSAECKNTIGSFVCKCKKGFKLAEDGRRCEGQ</sequence>
<dbReference type="InterPro" id="IPR001881">
    <property type="entry name" value="EGF-like_Ca-bd_dom"/>
</dbReference>
<protein>
    <submittedName>
        <fullName evidence="11">Calcium binding EGF domain protein</fullName>
    </submittedName>
</protein>
<proteinExistence type="predicted"/>
<keyword evidence="6" id="KW-0677">Repeat</keyword>
<dbReference type="PANTHER" id="PTHR24034">
    <property type="entry name" value="EGF-LIKE DOMAIN-CONTAINING PROTEIN"/>
    <property type="match status" value="1"/>
</dbReference>
<feature type="domain" description="EGF-like" evidence="10">
    <location>
        <begin position="146"/>
        <end position="186"/>
    </location>
</feature>
<accession>A0A2G9UHJ7</accession>
<dbReference type="Gene3D" id="2.10.25.10">
    <property type="entry name" value="Laminin"/>
    <property type="match status" value="4"/>
</dbReference>
<dbReference type="PROSITE" id="PS00010">
    <property type="entry name" value="ASX_HYDROXYL"/>
    <property type="match status" value="2"/>
</dbReference>
<dbReference type="InterPro" id="IPR049883">
    <property type="entry name" value="NOTCH1_EGF-like"/>
</dbReference>
<dbReference type="SMART" id="SM00179">
    <property type="entry name" value="EGF_CA"/>
    <property type="match status" value="3"/>
</dbReference>
<evidence type="ECO:0000256" key="5">
    <source>
        <dbReference type="ARBA" id="ARBA00022729"/>
    </source>
</evidence>
<dbReference type="Proteomes" id="UP000230423">
    <property type="component" value="Unassembled WGS sequence"/>
</dbReference>
<evidence type="ECO:0000313" key="11">
    <source>
        <dbReference type="EMBL" id="PIO69727.1"/>
    </source>
</evidence>
<evidence type="ECO:0000256" key="8">
    <source>
        <dbReference type="ARBA" id="ARBA00023180"/>
    </source>
</evidence>
<dbReference type="InterPro" id="IPR009030">
    <property type="entry name" value="Growth_fac_rcpt_cys_sf"/>
</dbReference>
<dbReference type="FunFam" id="2.10.25.10:FF:000024">
    <property type="entry name" value="Putative latent-transforming growth factor beta-binding protein 2"/>
    <property type="match status" value="1"/>
</dbReference>
<dbReference type="Pfam" id="PF07645">
    <property type="entry name" value="EGF_CA"/>
    <property type="match status" value="3"/>
</dbReference>
<dbReference type="PROSITE" id="PS01187">
    <property type="entry name" value="EGF_CA"/>
    <property type="match status" value="1"/>
</dbReference>
<evidence type="ECO:0000256" key="9">
    <source>
        <dbReference type="PROSITE-ProRule" id="PRU00076"/>
    </source>
</evidence>
<comment type="subcellular location">
    <subcellularLocation>
        <location evidence="1">Secreted</location>
        <location evidence="1">Extracellular space</location>
        <location evidence="1">Extracellular matrix</location>
    </subcellularLocation>
</comment>
<keyword evidence="3" id="KW-0272">Extracellular matrix</keyword>
<dbReference type="SUPFAM" id="SSF57184">
    <property type="entry name" value="Growth factor receptor domain"/>
    <property type="match status" value="1"/>
</dbReference>
<evidence type="ECO:0000313" key="12">
    <source>
        <dbReference type="Proteomes" id="UP000230423"/>
    </source>
</evidence>
<comment type="caution">
    <text evidence="9">Lacks conserved residue(s) required for the propagation of feature annotation.</text>
</comment>
<evidence type="ECO:0000259" key="10">
    <source>
        <dbReference type="PROSITE" id="PS50026"/>
    </source>
</evidence>
<dbReference type="PANTHER" id="PTHR24034:SF209">
    <property type="entry name" value="EGF-LIKE DOMAIN-CONTAINING PROTEIN"/>
    <property type="match status" value="1"/>
</dbReference>
<dbReference type="GO" id="GO:0005509">
    <property type="term" value="F:calcium ion binding"/>
    <property type="evidence" value="ECO:0007669"/>
    <property type="project" value="InterPro"/>
</dbReference>
<reference evidence="11 12" key="1">
    <citation type="submission" date="2015-09" db="EMBL/GenBank/DDBJ databases">
        <title>Draft genome of the parasitic nematode Teladorsagia circumcincta isolate WARC Sus (inbred).</title>
        <authorList>
            <person name="Mitreva M."/>
        </authorList>
    </citation>
    <scope>NUCLEOTIDE SEQUENCE [LARGE SCALE GENOMIC DNA]</scope>
    <source>
        <strain evidence="11 12">S</strain>
    </source>
</reference>
<keyword evidence="4 9" id="KW-0245">EGF-like domain</keyword>
<evidence type="ECO:0000256" key="1">
    <source>
        <dbReference type="ARBA" id="ARBA00004498"/>
    </source>
</evidence>
<dbReference type="AlphaFoldDB" id="A0A2G9UHJ7"/>
<gene>
    <name evidence="11" type="ORF">TELCIR_08440</name>
</gene>
<organism evidence="11 12">
    <name type="scientific">Teladorsagia circumcincta</name>
    <name type="common">Brown stomach worm</name>
    <name type="synonym">Ostertagia circumcincta</name>
    <dbReference type="NCBI Taxonomy" id="45464"/>
    <lineage>
        <taxon>Eukaryota</taxon>
        <taxon>Metazoa</taxon>
        <taxon>Ecdysozoa</taxon>
        <taxon>Nematoda</taxon>
        <taxon>Chromadorea</taxon>
        <taxon>Rhabditida</taxon>
        <taxon>Rhabditina</taxon>
        <taxon>Rhabditomorpha</taxon>
        <taxon>Strongyloidea</taxon>
        <taxon>Trichostrongylidae</taxon>
        <taxon>Teladorsagia</taxon>
    </lineage>
</organism>
<evidence type="ECO:0000256" key="2">
    <source>
        <dbReference type="ARBA" id="ARBA00022525"/>
    </source>
</evidence>
<name>A0A2G9UHJ7_TELCI</name>
<dbReference type="FunFam" id="2.10.25.10:FF:000003">
    <property type="entry name" value="fibrillin-1 isoform X1"/>
    <property type="match status" value="1"/>
</dbReference>
<evidence type="ECO:0000256" key="7">
    <source>
        <dbReference type="ARBA" id="ARBA00023157"/>
    </source>
</evidence>
<keyword evidence="2" id="KW-0964">Secreted</keyword>
<dbReference type="InterPro" id="IPR000742">
    <property type="entry name" value="EGF"/>
</dbReference>